<sequence>MALQQKLCPTPMAADTPIVTPPPPLAPFSAVVPARFVVVSRLNIHITLETIHEEDNEEEIYMEKEIPQNPSPADIFPINMFLRSGERPLAVM</sequence>
<gene>
    <name evidence="1" type="ORF">V6N11_032460</name>
</gene>
<keyword evidence="2" id="KW-1185">Reference proteome</keyword>
<evidence type="ECO:0000313" key="2">
    <source>
        <dbReference type="Proteomes" id="UP001396334"/>
    </source>
</evidence>
<dbReference type="EMBL" id="JBBPBN010000010">
    <property type="protein sequence ID" value="KAK9031067.1"/>
    <property type="molecule type" value="Genomic_DNA"/>
</dbReference>
<evidence type="ECO:0000313" key="1">
    <source>
        <dbReference type="EMBL" id="KAK9031067.1"/>
    </source>
</evidence>
<comment type="caution">
    <text evidence="1">The sequence shown here is derived from an EMBL/GenBank/DDBJ whole genome shotgun (WGS) entry which is preliminary data.</text>
</comment>
<name>A0ABR2T104_9ROSI</name>
<protein>
    <submittedName>
        <fullName evidence="1">Uncharacterized protein</fullName>
    </submittedName>
</protein>
<organism evidence="1 2">
    <name type="scientific">Hibiscus sabdariffa</name>
    <name type="common">roselle</name>
    <dbReference type="NCBI Taxonomy" id="183260"/>
    <lineage>
        <taxon>Eukaryota</taxon>
        <taxon>Viridiplantae</taxon>
        <taxon>Streptophyta</taxon>
        <taxon>Embryophyta</taxon>
        <taxon>Tracheophyta</taxon>
        <taxon>Spermatophyta</taxon>
        <taxon>Magnoliopsida</taxon>
        <taxon>eudicotyledons</taxon>
        <taxon>Gunneridae</taxon>
        <taxon>Pentapetalae</taxon>
        <taxon>rosids</taxon>
        <taxon>malvids</taxon>
        <taxon>Malvales</taxon>
        <taxon>Malvaceae</taxon>
        <taxon>Malvoideae</taxon>
        <taxon>Hibiscus</taxon>
    </lineage>
</organism>
<reference evidence="1 2" key="1">
    <citation type="journal article" date="2024" name="G3 (Bethesda)">
        <title>Genome assembly of Hibiscus sabdariffa L. provides insights into metabolisms of medicinal natural products.</title>
        <authorList>
            <person name="Kim T."/>
        </authorList>
    </citation>
    <scope>NUCLEOTIDE SEQUENCE [LARGE SCALE GENOMIC DNA]</scope>
    <source>
        <strain evidence="1">TK-2024</strain>
        <tissue evidence="1">Old leaves</tissue>
    </source>
</reference>
<accession>A0ABR2T104</accession>
<dbReference type="Proteomes" id="UP001396334">
    <property type="component" value="Unassembled WGS sequence"/>
</dbReference>
<proteinExistence type="predicted"/>